<protein>
    <submittedName>
        <fullName evidence="1">Uncharacterized protein</fullName>
    </submittedName>
</protein>
<gene>
    <name evidence="1" type="ORF">CGI_10012921</name>
</gene>
<dbReference type="EMBL" id="JH817914">
    <property type="protein sequence ID" value="EKC39862.1"/>
    <property type="molecule type" value="Genomic_DNA"/>
</dbReference>
<dbReference type="InParanoid" id="K1QSJ2"/>
<accession>K1QSJ2</accession>
<evidence type="ECO:0000313" key="1">
    <source>
        <dbReference type="EMBL" id="EKC39862.1"/>
    </source>
</evidence>
<name>K1QSJ2_MAGGI</name>
<reference evidence="1" key="1">
    <citation type="journal article" date="2012" name="Nature">
        <title>The oyster genome reveals stress adaptation and complexity of shell formation.</title>
        <authorList>
            <person name="Zhang G."/>
            <person name="Fang X."/>
            <person name="Guo X."/>
            <person name="Li L."/>
            <person name="Luo R."/>
            <person name="Xu F."/>
            <person name="Yang P."/>
            <person name="Zhang L."/>
            <person name="Wang X."/>
            <person name="Qi H."/>
            <person name="Xiong Z."/>
            <person name="Que H."/>
            <person name="Xie Y."/>
            <person name="Holland P.W."/>
            <person name="Paps J."/>
            <person name="Zhu Y."/>
            <person name="Wu F."/>
            <person name="Chen Y."/>
            <person name="Wang J."/>
            <person name="Peng C."/>
            <person name="Meng J."/>
            <person name="Yang L."/>
            <person name="Liu J."/>
            <person name="Wen B."/>
            <person name="Zhang N."/>
            <person name="Huang Z."/>
            <person name="Zhu Q."/>
            <person name="Feng Y."/>
            <person name="Mount A."/>
            <person name="Hedgecock D."/>
            <person name="Xu Z."/>
            <person name="Liu Y."/>
            <person name="Domazet-Loso T."/>
            <person name="Du Y."/>
            <person name="Sun X."/>
            <person name="Zhang S."/>
            <person name="Liu B."/>
            <person name="Cheng P."/>
            <person name="Jiang X."/>
            <person name="Li J."/>
            <person name="Fan D."/>
            <person name="Wang W."/>
            <person name="Fu W."/>
            <person name="Wang T."/>
            <person name="Wang B."/>
            <person name="Zhang J."/>
            <person name="Peng Z."/>
            <person name="Li Y."/>
            <person name="Li N."/>
            <person name="Wang J."/>
            <person name="Chen M."/>
            <person name="He Y."/>
            <person name="Tan F."/>
            <person name="Song X."/>
            <person name="Zheng Q."/>
            <person name="Huang R."/>
            <person name="Yang H."/>
            <person name="Du X."/>
            <person name="Chen L."/>
            <person name="Yang M."/>
            <person name="Gaffney P.M."/>
            <person name="Wang S."/>
            <person name="Luo L."/>
            <person name="She Z."/>
            <person name="Ming Y."/>
            <person name="Huang W."/>
            <person name="Zhang S."/>
            <person name="Huang B."/>
            <person name="Zhang Y."/>
            <person name="Qu T."/>
            <person name="Ni P."/>
            <person name="Miao G."/>
            <person name="Wang J."/>
            <person name="Wang Q."/>
            <person name="Steinberg C.E."/>
            <person name="Wang H."/>
            <person name="Li N."/>
            <person name="Qian L."/>
            <person name="Zhang G."/>
            <person name="Li Y."/>
            <person name="Yang H."/>
            <person name="Liu X."/>
            <person name="Wang J."/>
            <person name="Yin Y."/>
            <person name="Wang J."/>
        </authorList>
    </citation>
    <scope>NUCLEOTIDE SEQUENCE [LARGE SCALE GENOMIC DNA]</scope>
    <source>
        <strain evidence="1">05x7-T-G4-1.051#20</strain>
    </source>
</reference>
<dbReference type="HOGENOM" id="CLU_2814915_0_0_1"/>
<proteinExistence type="predicted"/>
<dbReference type="AlphaFoldDB" id="K1QSJ2"/>
<organism evidence="1">
    <name type="scientific">Magallana gigas</name>
    <name type="common">Pacific oyster</name>
    <name type="synonym">Crassostrea gigas</name>
    <dbReference type="NCBI Taxonomy" id="29159"/>
    <lineage>
        <taxon>Eukaryota</taxon>
        <taxon>Metazoa</taxon>
        <taxon>Spiralia</taxon>
        <taxon>Lophotrochozoa</taxon>
        <taxon>Mollusca</taxon>
        <taxon>Bivalvia</taxon>
        <taxon>Autobranchia</taxon>
        <taxon>Pteriomorphia</taxon>
        <taxon>Ostreida</taxon>
        <taxon>Ostreoidea</taxon>
        <taxon>Ostreidae</taxon>
        <taxon>Magallana</taxon>
    </lineage>
</organism>
<sequence>MALSAYSVLETPADGFLGSLDSNLSLRPGPKLPLTLTCHGFGMTFRLFFDLASSDKNMTGMADDDVK</sequence>